<dbReference type="KEGG" id="mya:MORIYA_2205"/>
<dbReference type="Proteomes" id="UP000250163">
    <property type="component" value="Chromosome MORIYA"/>
</dbReference>
<name>A0A330LPP9_9GAMM</name>
<evidence type="ECO:0000313" key="2">
    <source>
        <dbReference type="Proteomes" id="UP000250163"/>
    </source>
</evidence>
<dbReference type="AlphaFoldDB" id="A0A330LPP9"/>
<reference evidence="2" key="1">
    <citation type="submission" date="2018-05" db="EMBL/GenBank/DDBJ databases">
        <authorList>
            <person name="Cea G.-C."/>
            <person name="William W."/>
        </authorList>
    </citation>
    <scope>NUCLEOTIDE SEQUENCE [LARGE SCALE GENOMIC DNA]</scope>
    <source>
        <strain evidence="2">DB21MT 5</strain>
    </source>
</reference>
<keyword evidence="2" id="KW-1185">Reference proteome</keyword>
<gene>
    <name evidence="1" type="ORF">MORIYA_2205</name>
</gene>
<dbReference type="EMBL" id="LS483250">
    <property type="protein sequence ID" value="SQD78683.1"/>
    <property type="molecule type" value="Genomic_DNA"/>
</dbReference>
<organism evidence="1 2">
    <name type="scientific">Moritella yayanosii</name>
    <dbReference type="NCBI Taxonomy" id="69539"/>
    <lineage>
        <taxon>Bacteria</taxon>
        <taxon>Pseudomonadati</taxon>
        <taxon>Pseudomonadota</taxon>
        <taxon>Gammaproteobacteria</taxon>
        <taxon>Alteromonadales</taxon>
        <taxon>Moritellaceae</taxon>
        <taxon>Moritella</taxon>
    </lineage>
</organism>
<protein>
    <submittedName>
        <fullName evidence="1">Uncharacterized protein</fullName>
    </submittedName>
</protein>
<evidence type="ECO:0000313" key="1">
    <source>
        <dbReference type="EMBL" id="SQD78683.1"/>
    </source>
</evidence>
<accession>A0A330LPP9</accession>
<proteinExistence type="predicted"/>
<sequence length="39" mass="4456">MKRNCQNGLNTKLKTMLHPASDFDDFPLINQQLLLTAKP</sequence>